<dbReference type="EMBL" id="CAADEX010000074">
    <property type="protein sequence ID" value="VFJ58536.1"/>
    <property type="molecule type" value="Genomic_DNA"/>
</dbReference>
<organism evidence="1">
    <name type="scientific">Candidatus Kentrum sp. DK</name>
    <dbReference type="NCBI Taxonomy" id="2126562"/>
    <lineage>
        <taxon>Bacteria</taxon>
        <taxon>Pseudomonadati</taxon>
        <taxon>Pseudomonadota</taxon>
        <taxon>Gammaproteobacteria</taxon>
        <taxon>Candidatus Kentrum</taxon>
    </lineage>
</organism>
<name>A0A450SWX8_9GAMM</name>
<reference evidence="1" key="1">
    <citation type="submission" date="2019-02" db="EMBL/GenBank/DDBJ databases">
        <authorList>
            <person name="Gruber-Vodicka R. H."/>
            <person name="Seah K. B. B."/>
        </authorList>
    </citation>
    <scope>NUCLEOTIDE SEQUENCE</scope>
    <source>
        <strain evidence="1">BECK_DK47</strain>
    </source>
</reference>
<protein>
    <submittedName>
        <fullName evidence="1">Uncharacterized protein</fullName>
    </submittedName>
</protein>
<dbReference type="AlphaFoldDB" id="A0A450SWX8"/>
<accession>A0A450SWX8</accession>
<gene>
    <name evidence="1" type="ORF">BECKDK2373B_GA0170837_107426</name>
</gene>
<evidence type="ECO:0000313" key="1">
    <source>
        <dbReference type="EMBL" id="VFJ58536.1"/>
    </source>
</evidence>
<sequence length="82" mass="9443">MPITTVHDGHAFETVKVFEITDFRRILCLFSVRREIACIEKMNTFTVSFALPILLKIVISEGGRVNDYVQWYPGGIVQWDIP</sequence>
<proteinExistence type="predicted"/>